<dbReference type="InterPro" id="IPR027417">
    <property type="entry name" value="P-loop_NTPase"/>
</dbReference>
<protein>
    <submittedName>
        <fullName evidence="9">Helicase associated domain (HA2) family protein</fullName>
    </submittedName>
</protein>
<dbReference type="PANTHER" id="PTHR18934:SF91">
    <property type="entry name" value="PRE-MRNA-SPLICING FACTOR ATP-DEPENDENT RNA HELICASE PRP16"/>
    <property type="match status" value="1"/>
</dbReference>
<dbReference type="Pfam" id="PF04408">
    <property type="entry name" value="WHD_HA2"/>
    <property type="match status" value="1"/>
</dbReference>
<evidence type="ECO:0000313" key="10">
    <source>
        <dbReference type="Proteomes" id="UP000536275"/>
    </source>
</evidence>
<feature type="domain" description="Helicase C-terminal" evidence="8">
    <location>
        <begin position="7"/>
        <end position="178"/>
    </location>
</feature>
<dbReference type="GO" id="GO:0000398">
    <property type="term" value="P:mRNA splicing, via spliceosome"/>
    <property type="evidence" value="ECO:0007669"/>
    <property type="project" value="UniProtKB-ARBA"/>
</dbReference>
<evidence type="ECO:0000256" key="6">
    <source>
        <dbReference type="ARBA" id="ARBA00023242"/>
    </source>
</evidence>
<dbReference type="Gene3D" id="3.40.50.300">
    <property type="entry name" value="P-loop containing nucleotide triphosphate hydrolases"/>
    <property type="match status" value="1"/>
</dbReference>
<evidence type="ECO:0000313" key="9">
    <source>
        <dbReference type="EMBL" id="KAF6067139.1"/>
    </source>
</evidence>
<keyword evidence="2" id="KW-0547">Nucleotide-binding</keyword>
<dbReference type="Proteomes" id="UP000536275">
    <property type="component" value="Unassembled WGS sequence"/>
</dbReference>
<accession>A0A8H6F2T0</accession>
<dbReference type="GO" id="GO:0003723">
    <property type="term" value="F:RNA binding"/>
    <property type="evidence" value="ECO:0007669"/>
    <property type="project" value="TreeGrafter"/>
</dbReference>
<evidence type="ECO:0000256" key="5">
    <source>
        <dbReference type="ARBA" id="ARBA00022840"/>
    </source>
</evidence>
<proteinExistence type="inferred from homology"/>
<gene>
    <name evidence="9" type="ORF">FOB64_004563</name>
</gene>
<dbReference type="GO" id="GO:0005634">
    <property type="term" value="C:nucleus"/>
    <property type="evidence" value="ECO:0007669"/>
    <property type="project" value="UniProtKB-SubCell"/>
</dbReference>
<dbReference type="FunFam" id="1.20.120.1080:FF:000018">
    <property type="entry name" value="Pre-mRNA-splicing factor ATP-dependent RNA helicase prp16"/>
    <property type="match status" value="1"/>
</dbReference>
<dbReference type="InterPro" id="IPR001650">
    <property type="entry name" value="Helicase_C-like"/>
</dbReference>
<comment type="subcellular location">
    <subcellularLocation>
        <location evidence="1">Nucleus</location>
    </subcellularLocation>
</comment>
<dbReference type="PROSITE" id="PS51194">
    <property type="entry name" value="HELICASE_CTER"/>
    <property type="match status" value="1"/>
</dbReference>
<dbReference type="Gene3D" id="1.20.120.1080">
    <property type="match status" value="1"/>
</dbReference>
<dbReference type="GO" id="GO:0005524">
    <property type="term" value="F:ATP binding"/>
    <property type="evidence" value="ECO:0007669"/>
    <property type="project" value="UniProtKB-KW"/>
</dbReference>
<dbReference type="InterPro" id="IPR048333">
    <property type="entry name" value="HA2_WH"/>
</dbReference>
<comment type="similarity">
    <text evidence="7">Belongs to the DEAD box helicase family. DEAH subfamily. PRP16 sub-subfamily.</text>
</comment>
<dbReference type="EMBL" id="JABWAD010000055">
    <property type="protein sequence ID" value="KAF6067139.1"/>
    <property type="molecule type" value="Genomic_DNA"/>
</dbReference>
<keyword evidence="6" id="KW-0539">Nucleus</keyword>
<dbReference type="AlphaFoldDB" id="A0A8H6F2T0"/>
<dbReference type="PANTHER" id="PTHR18934">
    <property type="entry name" value="ATP-DEPENDENT RNA HELICASE"/>
    <property type="match status" value="1"/>
</dbReference>
<sequence>MDYVEMAVKQVLTIHLGRWNADNNNANDGDILVFMTGQEDIEITCDLIKEKLNLLEDPPPLDIFPIYSTMPQDLQKKIFNKTNLQRRKVVVATNIAETSLTVDGIKYVIDCMDTLQVVPISLANADQRSGRAGRTGAGIAYRLYTEKATEPDSMYVQPIPEIQRSNLSNIMLLLKSLKVNDINSFPFLDPPPKDLLNCSLYDLWAIGALDNLGELTKLGHSMTQFPIEPTLAKLILLSTQPEFHCSEEVVTIVAMLSVPNIFNRHKERANEADMAREKFIISESDHLTLLNVLINGISI</sequence>
<evidence type="ECO:0000256" key="2">
    <source>
        <dbReference type="ARBA" id="ARBA00022741"/>
    </source>
</evidence>
<comment type="caution">
    <text evidence="9">The sequence shown here is derived from an EMBL/GenBank/DDBJ whole genome shotgun (WGS) entry which is preliminary data.</text>
</comment>
<reference evidence="9 10" key="1">
    <citation type="submission" date="2020-03" db="EMBL/GenBank/DDBJ databases">
        <title>FDA dAtabase for Regulatory Grade micrObial Sequences (FDA-ARGOS): Supporting development and validation of Infectious Disease Dx tests.</title>
        <authorList>
            <person name="Campos J."/>
            <person name="Goldberg B."/>
            <person name="Tallon L."/>
            <person name="Sadzewicz L."/>
            <person name="Vavikolanu K."/>
            <person name="Mehta A."/>
            <person name="Aluvathingal J."/>
            <person name="Nadendla S."/>
            <person name="Nandy P."/>
            <person name="Geyer C."/>
            <person name="Yan Y."/>
            <person name="Sichtig H."/>
        </authorList>
    </citation>
    <scope>NUCLEOTIDE SEQUENCE [LARGE SCALE GENOMIC DNA]</scope>
    <source>
        <strain evidence="9 10">FDAARGOS_656</strain>
    </source>
</reference>
<name>A0A8H6F2T0_CANAX</name>
<evidence type="ECO:0000256" key="1">
    <source>
        <dbReference type="ARBA" id="ARBA00004123"/>
    </source>
</evidence>
<evidence type="ECO:0000256" key="7">
    <source>
        <dbReference type="ARBA" id="ARBA00038040"/>
    </source>
</evidence>
<dbReference type="Pfam" id="PF00271">
    <property type="entry name" value="Helicase_C"/>
    <property type="match status" value="1"/>
</dbReference>
<keyword evidence="5" id="KW-0067">ATP-binding</keyword>
<dbReference type="CDD" id="cd18791">
    <property type="entry name" value="SF2_C_RHA"/>
    <property type="match status" value="1"/>
</dbReference>
<dbReference type="SUPFAM" id="SSF52540">
    <property type="entry name" value="P-loop containing nucleoside triphosphate hydrolases"/>
    <property type="match status" value="1"/>
</dbReference>
<keyword evidence="4" id="KW-0347">Helicase</keyword>
<dbReference type="SMART" id="SM00847">
    <property type="entry name" value="HA2"/>
    <property type="match status" value="1"/>
</dbReference>
<evidence type="ECO:0000259" key="8">
    <source>
        <dbReference type="PROSITE" id="PS51194"/>
    </source>
</evidence>
<dbReference type="SMART" id="SM00490">
    <property type="entry name" value="HELICc"/>
    <property type="match status" value="1"/>
</dbReference>
<evidence type="ECO:0000256" key="3">
    <source>
        <dbReference type="ARBA" id="ARBA00022801"/>
    </source>
</evidence>
<evidence type="ECO:0000256" key="4">
    <source>
        <dbReference type="ARBA" id="ARBA00022806"/>
    </source>
</evidence>
<dbReference type="GO" id="GO:0034458">
    <property type="term" value="F:3'-5' RNA helicase activity"/>
    <property type="evidence" value="ECO:0007669"/>
    <property type="project" value="TreeGrafter"/>
</dbReference>
<dbReference type="Pfam" id="PF21010">
    <property type="entry name" value="HA2_C"/>
    <property type="match status" value="1"/>
</dbReference>
<keyword evidence="3" id="KW-0378">Hydrolase</keyword>
<organism evidence="9 10">
    <name type="scientific">Candida albicans</name>
    <name type="common">Yeast</name>
    <dbReference type="NCBI Taxonomy" id="5476"/>
    <lineage>
        <taxon>Eukaryota</taxon>
        <taxon>Fungi</taxon>
        <taxon>Dikarya</taxon>
        <taxon>Ascomycota</taxon>
        <taxon>Saccharomycotina</taxon>
        <taxon>Pichiomycetes</taxon>
        <taxon>Debaryomycetaceae</taxon>
        <taxon>Candida/Lodderomyces clade</taxon>
        <taxon>Candida</taxon>
    </lineage>
</organism>
<dbReference type="InterPro" id="IPR007502">
    <property type="entry name" value="Helicase-assoc_dom"/>
</dbReference>
<dbReference type="GO" id="GO:0016787">
    <property type="term" value="F:hydrolase activity"/>
    <property type="evidence" value="ECO:0007669"/>
    <property type="project" value="UniProtKB-KW"/>
</dbReference>